<evidence type="ECO:0000313" key="2">
    <source>
        <dbReference type="Proteomes" id="UP001176806"/>
    </source>
</evidence>
<keyword evidence="2" id="KW-1185">Reference proteome</keyword>
<comment type="caution">
    <text evidence="1">The sequence shown here is derived from an EMBL/GenBank/DDBJ whole genome shotgun (WGS) entry which is preliminary data.</text>
</comment>
<dbReference type="EMBL" id="JAUOEL010000005">
    <property type="protein sequence ID" value="MDO5975723.1"/>
    <property type="molecule type" value="Genomic_DNA"/>
</dbReference>
<dbReference type="InterPro" id="IPR013325">
    <property type="entry name" value="RNA_pol_sigma_r2"/>
</dbReference>
<dbReference type="SUPFAM" id="SSF88946">
    <property type="entry name" value="Sigma2 domain of RNA polymerase sigma factors"/>
    <property type="match status" value="1"/>
</dbReference>
<accession>A0ABT8WRD7</accession>
<organism evidence="1 2">
    <name type="scientific">Flavivirga jejuensis</name>
    <dbReference type="NCBI Taxonomy" id="870487"/>
    <lineage>
        <taxon>Bacteria</taxon>
        <taxon>Pseudomonadati</taxon>
        <taxon>Bacteroidota</taxon>
        <taxon>Flavobacteriia</taxon>
        <taxon>Flavobacteriales</taxon>
        <taxon>Flavobacteriaceae</taxon>
        <taxon>Flavivirga</taxon>
    </lineage>
</organism>
<reference evidence="1" key="1">
    <citation type="submission" date="2023-07" db="EMBL/GenBank/DDBJ databases">
        <title>Two novel species in the genus Flavivirga.</title>
        <authorList>
            <person name="Kwon K."/>
        </authorList>
    </citation>
    <scope>NUCLEOTIDE SEQUENCE</scope>
    <source>
        <strain evidence="1">KACC 14158</strain>
    </source>
</reference>
<name>A0ABT8WRD7_9FLAO</name>
<gene>
    <name evidence="1" type="ORF">Q4Q40_16130</name>
</gene>
<sequence>MCKKEDKIYSSLTDYAKLFDSLYAQLCISAYNKHINDLEVCKELVQEVFIEAYESGTSFDSENLASTFLYKKVDEKCKVYLKANNIEVKEVIVKDLNPNNVVSNVLKSMKNKQLAKEIEFSIGDYSTKKNDIKN</sequence>
<proteinExistence type="predicted"/>
<dbReference type="Proteomes" id="UP001176806">
    <property type="component" value="Unassembled WGS sequence"/>
</dbReference>
<dbReference type="Gene3D" id="1.10.1740.10">
    <property type="match status" value="1"/>
</dbReference>
<protein>
    <recommendedName>
        <fullName evidence="3">RNA polymerase sigma-70 region 2 domain-containing protein</fullName>
    </recommendedName>
</protein>
<dbReference type="RefSeq" id="WP_303302939.1">
    <property type="nucleotide sequence ID" value="NZ_BAABDA010000050.1"/>
</dbReference>
<evidence type="ECO:0000313" key="1">
    <source>
        <dbReference type="EMBL" id="MDO5975723.1"/>
    </source>
</evidence>
<evidence type="ECO:0008006" key="3">
    <source>
        <dbReference type="Google" id="ProtNLM"/>
    </source>
</evidence>